<sequence>MATIDRFTGRPLEGIDDVWQSIATILSTPLAGLVMARDFGSKMPRLVDRAVSQVTLIEFYAAVPDAINRINPEALMAEEPRFRIIQMTLADMTDAGHATFDIDGIYYPRGHLGDYSEARDAQGRVIVANNLVIGSYV</sequence>
<dbReference type="EMBL" id="LLYA01000170">
    <property type="protein sequence ID" value="KRR21708.1"/>
    <property type="molecule type" value="Genomic_DNA"/>
</dbReference>
<dbReference type="SUPFAM" id="SSF160719">
    <property type="entry name" value="gpW/gp25-like"/>
    <property type="match status" value="1"/>
</dbReference>
<evidence type="ECO:0000313" key="2">
    <source>
        <dbReference type="Proteomes" id="UP000052023"/>
    </source>
</evidence>
<dbReference type="Gene3D" id="3.10.450.40">
    <property type="match status" value="1"/>
</dbReference>
<protein>
    <submittedName>
        <fullName evidence="1">Phage baseplate protein</fullName>
    </submittedName>
</protein>
<comment type="caution">
    <text evidence="1">The sequence shown here is derived from an EMBL/GenBank/DDBJ whole genome shotgun (WGS) entry which is preliminary data.</text>
</comment>
<dbReference type="AlphaFoldDB" id="A0A0R3MPT4"/>
<dbReference type="Proteomes" id="UP000052023">
    <property type="component" value="Unassembled WGS sequence"/>
</dbReference>
<gene>
    <name evidence="1" type="ORF">CQ13_06560</name>
</gene>
<name>A0A0R3MPT4_9BRAD</name>
<evidence type="ECO:0000313" key="1">
    <source>
        <dbReference type="EMBL" id="KRR21708.1"/>
    </source>
</evidence>
<keyword evidence="2" id="KW-1185">Reference proteome</keyword>
<dbReference type="OrthoDB" id="9802846at2"/>
<reference evidence="1 2" key="1">
    <citation type="submission" date="2014-03" db="EMBL/GenBank/DDBJ databases">
        <title>Bradyrhizobium valentinum sp. nov., isolated from effective nodules of Lupinus mariae-josephae, a lupine endemic of basic-lime soils in Eastern Spain.</title>
        <authorList>
            <person name="Duran D."/>
            <person name="Rey L."/>
            <person name="Navarro A."/>
            <person name="Busquets A."/>
            <person name="Imperial J."/>
            <person name="Ruiz-Argueso T."/>
        </authorList>
    </citation>
    <scope>NUCLEOTIDE SEQUENCE [LARGE SCALE GENOMIC DNA]</scope>
    <source>
        <strain evidence="1 2">Ro19</strain>
    </source>
</reference>
<dbReference type="RefSeq" id="WP_057845608.1">
    <property type="nucleotide sequence ID" value="NZ_LLYA01000170.1"/>
</dbReference>
<accession>A0A0R3MPT4</accession>
<proteinExistence type="predicted"/>
<organism evidence="1 2">
    <name type="scientific">Bradyrhizobium retamae</name>
    <dbReference type="NCBI Taxonomy" id="1300035"/>
    <lineage>
        <taxon>Bacteria</taxon>
        <taxon>Pseudomonadati</taxon>
        <taxon>Pseudomonadota</taxon>
        <taxon>Alphaproteobacteria</taxon>
        <taxon>Hyphomicrobiales</taxon>
        <taxon>Nitrobacteraceae</taxon>
        <taxon>Bradyrhizobium</taxon>
    </lineage>
</organism>